<dbReference type="EMBL" id="GL348721">
    <property type="protein sequence ID" value="EFH39432.1"/>
    <property type="molecule type" value="Genomic_DNA"/>
</dbReference>
<gene>
    <name evidence="3" type="ORF">ARALYDRAFT_333017</name>
</gene>
<reference evidence="4" key="1">
    <citation type="journal article" date="2011" name="Nat. Genet.">
        <title>The Arabidopsis lyrata genome sequence and the basis of rapid genome size change.</title>
        <authorList>
            <person name="Hu T.T."/>
            <person name="Pattyn P."/>
            <person name="Bakker E.G."/>
            <person name="Cao J."/>
            <person name="Cheng J.-F."/>
            <person name="Clark R.M."/>
            <person name="Fahlgren N."/>
            <person name="Fawcett J.A."/>
            <person name="Grimwood J."/>
            <person name="Gundlach H."/>
            <person name="Haberer G."/>
            <person name="Hollister J.D."/>
            <person name="Ossowski S."/>
            <person name="Ottilar R.P."/>
            <person name="Salamov A.A."/>
            <person name="Schneeberger K."/>
            <person name="Spannagl M."/>
            <person name="Wang X."/>
            <person name="Yang L."/>
            <person name="Nasrallah M.E."/>
            <person name="Bergelson J."/>
            <person name="Carrington J.C."/>
            <person name="Gaut B.S."/>
            <person name="Schmutz J."/>
            <person name="Mayer K.F.X."/>
            <person name="Van de Peer Y."/>
            <person name="Grigoriev I.V."/>
            <person name="Nordborg M."/>
            <person name="Weigel D."/>
            <person name="Guo Y.-L."/>
        </authorList>
    </citation>
    <scope>NUCLEOTIDE SEQUENCE [LARGE SCALE GENOMIC DNA]</scope>
    <source>
        <strain evidence="4">cv. MN47</strain>
    </source>
</reference>
<dbReference type="Proteomes" id="UP000008694">
    <property type="component" value="Unassembled WGS sequence"/>
</dbReference>
<dbReference type="SMART" id="SM00256">
    <property type="entry name" value="FBOX"/>
    <property type="match status" value="1"/>
</dbReference>
<sequence length="358" mass="40912">MSFPEKKRKTATKKPLLKPSLTLQSTPNPPLPLPDDLLLSCFARVSRLYYPTLSLVSKSLRSLITSPELYKTRSVLNRTESCLYVCLKLPSDDNPRWFTLCRKPNQSRKKKKKTSGNILVPVLFPQSSPPTHAASFVAVGSDIYEIGGLINDVPSSNVSVLDCHSLSRNQAPNMSMAMENPAAYAIDGKLCVVEGSNYKDFFDPETQTWKPENRPPFSLAPPEEYLREYRGRNLWIRRHGTSFCGCMIDNVYWCYKDGQFEWYDAFKSECRILKGMEGQLPKLTRSCDVQLADYGGKMAVLWHKHDRSSNDKGRVIWCAEIALERRSSEEIWGKVEWFDHVLKVPKLFRFVCVLDPTL</sequence>
<evidence type="ECO:0000259" key="2">
    <source>
        <dbReference type="SMART" id="SM00256"/>
    </source>
</evidence>
<organism evidence="4">
    <name type="scientific">Arabidopsis lyrata subsp. lyrata</name>
    <name type="common">Lyre-leaved rock-cress</name>
    <dbReference type="NCBI Taxonomy" id="81972"/>
    <lineage>
        <taxon>Eukaryota</taxon>
        <taxon>Viridiplantae</taxon>
        <taxon>Streptophyta</taxon>
        <taxon>Embryophyta</taxon>
        <taxon>Tracheophyta</taxon>
        <taxon>Spermatophyta</taxon>
        <taxon>Magnoliopsida</taxon>
        <taxon>eudicotyledons</taxon>
        <taxon>Gunneridae</taxon>
        <taxon>Pentapetalae</taxon>
        <taxon>rosids</taxon>
        <taxon>malvids</taxon>
        <taxon>Brassicales</taxon>
        <taxon>Brassicaceae</taxon>
        <taxon>Camelineae</taxon>
        <taxon>Arabidopsis</taxon>
    </lineage>
</organism>
<dbReference type="InterPro" id="IPR057499">
    <property type="entry name" value="Kelch_FKB95"/>
</dbReference>
<dbReference type="Pfam" id="PF25210">
    <property type="entry name" value="Kelch_FKB95"/>
    <property type="match status" value="2"/>
</dbReference>
<feature type="compositionally biased region" description="Low complexity" evidence="1">
    <location>
        <begin position="17"/>
        <end position="26"/>
    </location>
</feature>
<dbReference type="AlphaFoldDB" id="D7MVE1"/>
<dbReference type="Pfam" id="PF00646">
    <property type="entry name" value="F-box"/>
    <property type="match status" value="1"/>
</dbReference>
<dbReference type="InterPro" id="IPR001810">
    <property type="entry name" value="F-box_dom"/>
</dbReference>
<name>D7MVE1_ARALL</name>
<dbReference type="HOGENOM" id="CLU_032521_1_2_1"/>
<feature type="region of interest" description="Disordered" evidence="1">
    <location>
        <begin position="1"/>
        <end position="28"/>
    </location>
</feature>
<proteinExistence type="predicted"/>
<dbReference type="SUPFAM" id="SSF81383">
    <property type="entry name" value="F-box domain"/>
    <property type="match status" value="1"/>
</dbReference>
<evidence type="ECO:0000256" key="1">
    <source>
        <dbReference type="SAM" id="MobiDB-lite"/>
    </source>
</evidence>
<dbReference type="InterPro" id="IPR036047">
    <property type="entry name" value="F-box-like_dom_sf"/>
</dbReference>
<dbReference type="Gramene" id="fgenesh1_pm.C_scaffold_9000045">
    <property type="protein sequence ID" value="fgenesh1_pm.C_scaffold_9000045"/>
    <property type="gene ID" value="fgenesh1_pm.C_scaffold_9000045"/>
</dbReference>
<protein>
    <recommendedName>
        <fullName evidence="2">F-box domain-containing protein</fullName>
    </recommendedName>
</protein>
<accession>D7MVE1</accession>
<evidence type="ECO:0000313" key="4">
    <source>
        <dbReference type="Proteomes" id="UP000008694"/>
    </source>
</evidence>
<keyword evidence="4" id="KW-1185">Reference proteome</keyword>
<dbReference type="PANTHER" id="PTHR24414">
    <property type="entry name" value="F-BOX/KELCH-REPEAT PROTEIN SKIP4"/>
    <property type="match status" value="1"/>
</dbReference>
<dbReference type="STRING" id="81972.D7MVE1"/>
<dbReference type="eggNOG" id="KOG1072">
    <property type="taxonomic scope" value="Eukaryota"/>
</dbReference>
<dbReference type="CDD" id="cd22152">
    <property type="entry name" value="F-box_AtAFR-like"/>
    <property type="match status" value="1"/>
</dbReference>
<dbReference type="Gene3D" id="2.120.10.80">
    <property type="entry name" value="Kelch-type beta propeller"/>
    <property type="match status" value="1"/>
</dbReference>
<feature type="compositionally biased region" description="Basic residues" evidence="1">
    <location>
        <begin position="1"/>
        <end position="16"/>
    </location>
</feature>
<dbReference type="InterPro" id="IPR015915">
    <property type="entry name" value="Kelch-typ_b-propeller"/>
</dbReference>
<dbReference type="PANTHER" id="PTHR24414:SF184">
    <property type="entry name" value="GALACTOSE OXIDASE_KELCH REPEAT SUPERFAMILY PROTEIN"/>
    <property type="match status" value="1"/>
</dbReference>
<evidence type="ECO:0000313" key="3">
    <source>
        <dbReference type="EMBL" id="EFH39432.1"/>
    </source>
</evidence>
<dbReference type="KEGG" id="aly:9299249"/>
<dbReference type="InterPro" id="IPR050354">
    <property type="entry name" value="F-box/kelch-repeat_ARATH"/>
</dbReference>
<feature type="domain" description="F-box" evidence="2">
    <location>
        <begin position="33"/>
        <end position="73"/>
    </location>
</feature>
<dbReference type="OrthoDB" id="1490241at2759"/>
<dbReference type="SUPFAM" id="SSF117281">
    <property type="entry name" value="Kelch motif"/>
    <property type="match status" value="1"/>
</dbReference>